<dbReference type="VEuPathDB" id="FungiDB:BDV34DRAFT_237711"/>
<proteinExistence type="predicted"/>
<evidence type="ECO:0000256" key="2">
    <source>
        <dbReference type="SAM" id="Phobius"/>
    </source>
</evidence>
<reference evidence="3 4" key="1">
    <citation type="submission" date="2019-04" db="EMBL/GenBank/DDBJ databases">
        <title>Fungal friends and foes A comparative genomics study of 23 Aspergillus species from section Flavi.</title>
        <authorList>
            <consortium name="DOE Joint Genome Institute"/>
            <person name="Kjaerbolling I."/>
            <person name="Vesth T.C."/>
            <person name="Frisvad J.C."/>
            <person name="Nybo J.L."/>
            <person name="Theobald S."/>
            <person name="Kildgaard S."/>
            <person name="Petersen T.I."/>
            <person name="Kuo A."/>
            <person name="Sato A."/>
            <person name="Lyhne E.K."/>
            <person name="Kogle M.E."/>
            <person name="Wiebenga A."/>
            <person name="Kun R.S."/>
            <person name="Lubbers R.J."/>
            <person name="Makela M.R."/>
            <person name="Barry K."/>
            <person name="Chovatia M."/>
            <person name="Clum A."/>
            <person name="Daum C."/>
            <person name="Haridas S."/>
            <person name="He G."/>
            <person name="LaButti K."/>
            <person name="Lipzen A."/>
            <person name="Mondo S."/>
            <person name="Pangilinan J."/>
            <person name="Riley R."/>
            <person name="Salamov A."/>
            <person name="Simmons B.A."/>
            <person name="Magnuson J.K."/>
            <person name="Henrissat B."/>
            <person name="Mortensen U.H."/>
            <person name="Larsen T.O."/>
            <person name="De vries R.P."/>
            <person name="Grigoriev I.V."/>
            <person name="Machida M."/>
            <person name="Baker S.E."/>
            <person name="Andersen M.R."/>
        </authorList>
    </citation>
    <scope>NUCLEOTIDE SEQUENCE [LARGE SCALE GENOMIC DNA]</scope>
    <source>
        <strain evidence="3 4">CBS 117618</strain>
    </source>
</reference>
<dbReference type="Proteomes" id="UP000326532">
    <property type="component" value="Unassembled WGS sequence"/>
</dbReference>
<gene>
    <name evidence="3" type="ORF">BDV34DRAFT_237711</name>
</gene>
<dbReference type="PANTHER" id="PTHR42024">
    <property type="entry name" value="AMINO ACID PERMEASE_ SLC12A DOMAIN-CONTAINING PROTEIN"/>
    <property type="match status" value="1"/>
</dbReference>
<name>A0A5N6DAA0_ASPPA</name>
<feature type="transmembrane region" description="Helical" evidence="2">
    <location>
        <begin position="87"/>
        <end position="108"/>
    </location>
</feature>
<keyword evidence="2" id="KW-0812">Transmembrane</keyword>
<feature type="transmembrane region" description="Helical" evidence="2">
    <location>
        <begin position="251"/>
        <end position="271"/>
    </location>
</feature>
<keyword evidence="2" id="KW-0472">Membrane</keyword>
<evidence type="ECO:0000313" key="3">
    <source>
        <dbReference type="EMBL" id="KAB8201243.1"/>
    </source>
</evidence>
<feature type="transmembrane region" description="Helical" evidence="2">
    <location>
        <begin position="60"/>
        <end position="81"/>
    </location>
</feature>
<evidence type="ECO:0000256" key="1">
    <source>
        <dbReference type="SAM" id="MobiDB-lite"/>
    </source>
</evidence>
<feature type="transmembrane region" description="Helical" evidence="2">
    <location>
        <begin position="171"/>
        <end position="191"/>
    </location>
</feature>
<feature type="transmembrane region" description="Helical" evidence="2">
    <location>
        <begin position="277"/>
        <end position="300"/>
    </location>
</feature>
<dbReference type="EMBL" id="ML735024">
    <property type="protein sequence ID" value="KAB8201243.1"/>
    <property type="molecule type" value="Genomic_DNA"/>
</dbReference>
<accession>A0A5N6DAA0</accession>
<dbReference type="PANTHER" id="PTHR42024:SF1">
    <property type="entry name" value="AMINO ACID PERMEASE_ SLC12A DOMAIN-CONTAINING PROTEIN"/>
    <property type="match status" value="1"/>
</dbReference>
<protein>
    <submittedName>
        <fullName evidence="3">Uncharacterized protein</fullName>
    </submittedName>
</protein>
<sequence length="320" mass="35796">MPLRLLGHKSTLSFKMIYSDLSSTQSEADNMTAQDSNQPPEIDGPPPLPLDLHEHKLQIFLNWGFILLTSCIVPLVLYPSLHWGANLSIKISLSVASAILGATTLFSLGMRTWRLFKPTSNCRPLKSESRWNFDFFHWNYLLGFVLVTIIIVIGMVEDPPSVRMNSLPPSILLVQVGFTLVITGILAKLGVRQPFKVSSLPAGEVFRPGILVIIEDVVAVDGGRDKAYRAALLTRYAASVRFQRLIEALNWFWGLGGCLMGILLIAVISTVRDQTFAFGLGWVIPWIWAGVWAVITTYWVKSALREEKRTWSEGQWRSAV</sequence>
<organism evidence="3 4">
    <name type="scientific">Aspergillus parasiticus</name>
    <dbReference type="NCBI Taxonomy" id="5067"/>
    <lineage>
        <taxon>Eukaryota</taxon>
        <taxon>Fungi</taxon>
        <taxon>Dikarya</taxon>
        <taxon>Ascomycota</taxon>
        <taxon>Pezizomycotina</taxon>
        <taxon>Eurotiomycetes</taxon>
        <taxon>Eurotiomycetidae</taxon>
        <taxon>Eurotiales</taxon>
        <taxon>Aspergillaceae</taxon>
        <taxon>Aspergillus</taxon>
        <taxon>Aspergillus subgen. Circumdati</taxon>
    </lineage>
</organism>
<feature type="compositionally biased region" description="Polar residues" evidence="1">
    <location>
        <begin position="28"/>
        <end position="38"/>
    </location>
</feature>
<evidence type="ECO:0000313" key="4">
    <source>
        <dbReference type="Proteomes" id="UP000326532"/>
    </source>
</evidence>
<keyword evidence="4" id="KW-1185">Reference proteome</keyword>
<feature type="transmembrane region" description="Helical" evidence="2">
    <location>
        <begin position="135"/>
        <end position="156"/>
    </location>
</feature>
<feature type="region of interest" description="Disordered" evidence="1">
    <location>
        <begin position="28"/>
        <end position="47"/>
    </location>
</feature>
<keyword evidence="2" id="KW-1133">Transmembrane helix</keyword>
<dbReference type="AlphaFoldDB" id="A0A5N6DAA0"/>
<dbReference type="OMA" id="KSESRWN"/>